<feature type="binding site" evidence="13">
    <location>
        <position position="247"/>
    </location>
    <ligand>
        <name>FMN</name>
        <dbReference type="ChEBI" id="CHEBI:58210"/>
    </ligand>
</feature>
<dbReference type="InterPro" id="IPR005719">
    <property type="entry name" value="Dihydroorotate_DH_2"/>
</dbReference>
<comment type="similarity">
    <text evidence="4 13">Belongs to the dihydroorotate dehydrogenase family. Type 2 subfamily.</text>
</comment>
<feature type="binding site" evidence="13">
    <location>
        <begin position="248"/>
        <end position="249"/>
    </location>
    <ligand>
        <name>substrate</name>
    </ligand>
</feature>
<evidence type="ECO:0000313" key="16">
    <source>
        <dbReference type="Proteomes" id="UP000295531"/>
    </source>
</evidence>
<dbReference type="GO" id="GO:0005737">
    <property type="term" value="C:cytoplasm"/>
    <property type="evidence" value="ECO:0007669"/>
    <property type="project" value="InterPro"/>
</dbReference>
<protein>
    <recommendedName>
        <fullName evidence="13">Dihydroorotate dehydrogenase (quinone)</fullName>
        <ecNumber evidence="13">1.3.5.2</ecNumber>
    </recommendedName>
    <alternativeName>
        <fullName evidence="13">DHOdehase</fullName>
        <shortName evidence="13">DHOD</shortName>
        <shortName evidence="13">DHODase</shortName>
    </alternativeName>
    <alternativeName>
        <fullName evidence="13">Dihydroorotate oxidase</fullName>
    </alternativeName>
</protein>
<feature type="binding site" evidence="13">
    <location>
        <position position="299"/>
    </location>
    <ligand>
        <name>FMN</name>
        <dbReference type="ChEBI" id="CHEBI:58210"/>
    </ligand>
</feature>
<comment type="subcellular location">
    <subcellularLocation>
        <location evidence="2 13">Cell membrane</location>
        <topology evidence="2 13">Peripheral membrane protein</topology>
    </subcellularLocation>
</comment>
<dbReference type="PANTHER" id="PTHR48109">
    <property type="entry name" value="DIHYDROOROTATE DEHYDROGENASE (QUINONE), MITOCHONDRIAL-RELATED"/>
    <property type="match status" value="1"/>
</dbReference>
<dbReference type="CDD" id="cd04738">
    <property type="entry name" value="DHOD_2_like"/>
    <property type="match status" value="1"/>
</dbReference>
<dbReference type="InterPro" id="IPR013785">
    <property type="entry name" value="Aldolase_TIM"/>
</dbReference>
<organism evidence="15 16">
    <name type="scientific">Idiomarina aquatica</name>
    <dbReference type="NCBI Taxonomy" id="1327752"/>
    <lineage>
        <taxon>Bacteria</taxon>
        <taxon>Pseudomonadati</taxon>
        <taxon>Pseudomonadota</taxon>
        <taxon>Gammaproteobacteria</taxon>
        <taxon>Alteromonadales</taxon>
        <taxon>Idiomarinaceae</taxon>
        <taxon>Idiomarina</taxon>
    </lineage>
</organism>
<feature type="active site" description="Nucleophile" evidence="13">
    <location>
        <position position="177"/>
    </location>
</feature>
<comment type="subunit">
    <text evidence="5 13">Monomer.</text>
</comment>
<evidence type="ECO:0000256" key="9">
    <source>
        <dbReference type="ARBA" id="ARBA00022975"/>
    </source>
</evidence>
<dbReference type="PROSITE" id="PS00912">
    <property type="entry name" value="DHODEHASE_2"/>
    <property type="match status" value="1"/>
</dbReference>
<dbReference type="NCBIfam" id="TIGR01036">
    <property type="entry name" value="pyrD_sub2"/>
    <property type="match status" value="1"/>
</dbReference>
<reference evidence="15 16" key="1">
    <citation type="submission" date="2019-03" db="EMBL/GenBank/DDBJ databases">
        <title>Freshwater and sediment microbial communities from various areas in North America, analyzing microbe dynamics in response to fracking.</title>
        <authorList>
            <person name="Lamendella R."/>
        </authorList>
    </citation>
    <scope>NUCLEOTIDE SEQUENCE [LARGE SCALE GENOMIC DNA]</scope>
    <source>
        <strain evidence="15 16">18_TX</strain>
    </source>
</reference>
<dbReference type="InterPro" id="IPR050074">
    <property type="entry name" value="DHO_dehydrogenase"/>
</dbReference>
<dbReference type="GO" id="GO:0044205">
    <property type="term" value="P:'de novo' UMP biosynthetic process"/>
    <property type="evidence" value="ECO:0007669"/>
    <property type="project" value="UniProtKB-UniRule"/>
</dbReference>
<evidence type="ECO:0000256" key="3">
    <source>
        <dbReference type="ARBA" id="ARBA00005161"/>
    </source>
</evidence>
<dbReference type="GO" id="GO:0006207">
    <property type="term" value="P:'de novo' pyrimidine nucleobase biosynthetic process"/>
    <property type="evidence" value="ECO:0007669"/>
    <property type="project" value="UniProtKB-UniRule"/>
</dbReference>
<feature type="domain" description="Dihydroorotate dehydrogenase catalytic" evidence="14">
    <location>
        <begin position="46"/>
        <end position="338"/>
    </location>
</feature>
<comment type="caution">
    <text evidence="15">The sequence shown here is derived from an EMBL/GenBank/DDBJ whole genome shotgun (WGS) entry which is preliminary data.</text>
</comment>
<feature type="binding site" evidence="13">
    <location>
        <position position="141"/>
    </location>
    <ligand>
        <name>FMN</name>
        <dbReference type="ChEBI" id="CHEBI:58210"/>
    </ligand>
</feature>
<dbReference type="PIRSF" id="PIRSF000164">
    <property type="entry name" value="DHO_oxidase"/>
    <property type="match status" value="1"/>
</dbReference>
<feature type="binding site" evidence="13">
    <location>
        <position position="270"/>
    </location>
    <ligand>
        <name>FMN</name>
        <dbReference type="ChEBI" id="CHEBI:58210"/>
    </ligand>
</feature>
<dbReference type="EC" id="1.3.5.2" evidence="13"/>
<sequence>MYSLVKSWLFKQDAERSHDLALGMLQRFSRTPLALFWRQRVPSRPVTVMGITFDNPVGLAAGLDKNARCIHAFSQMGFGFIEVGTVTPKPQPGNAKPRLFRLTRDQAIINRMGFNNDGVEALVEQVKATRSKGFGGVLGINIGKNKTTEEADALDDYCQCLDKVYPWADYVTINISSPNTPGLRNFQHGDALDNLLSGLKQRQAELTEQHGQYVPLVVKIAPDLSASEISTMAAAFNRTGIDGVIATNTTLSRDGLQDQTLAGEAGGLSGHPVRLPSTKVIKTLRQHLDQHIPIIGVGGIDSAESAQEKLSAGASLVQVYTGFIYQGPKFVKNIVQAL</sequence>
<feature type="binding site" evidence="13">
    <location>
        <position position="65"/>
    </location>
    <ligand>
        <name>substrate</name>
    </ligand>
</feature>
<dbReference type="InterPro" id="IPR005720">
    <property type="entry name" value="Dihydroorotate_DH_cat"/>
</dbReference>
<keyword evidence="10 13" id="KW-0560">Oxidoreductase</keyword>
<dbReference type="PROSITE" id="PS00911">
    <property type="entry name" value="DHODEHASE_1"/>
    <property type="match status" value="1"/>
</dbReference>
<keyword evidence="7 13" id="KW-0285">Flavoprotein</keyword>
<dbReference type="SUPFAM" id="SSF51395">
    <property type="entry name" value="FMN-linked oxidoreductases"/>
    <property type="match status" value="1"/>
</dbReference>
<evidence type="ECO:0000313" key="15">
    <source>
        <dbReference type="EMBL" id="TDP40684.1"/>
    </source>
</evidence>
<feature type="binding site" evidence="13">
    <location>
        <begin position="320"/>
        <end position="321"/>
    </location>
    <ligand>
        <name>FMN</name>
        <dbReference type="ChEBI" id="CHEBI:58210"/>
    </ligand>
</feature>
<dbReference type="EMBL" id="SNXI01000001">
    <property type="protein sequence ID" value="TDP40684.1"/>
    <property type="molecule type" value="Genomic_DNA"/>
</dbReference>
<evidence type="ECO:0000256" key="13">
    <source>
        <dbReference type="HAMAP-Rule" id="MF_00225"/>
    </source>
</evidence>
<evidence type="ECO:0000256" key="12">
    <source>
        <dbReference type="ARBA" id="ARBA00048639"/>
    </source>
</evidence>
<comment type="cofactor">
    <cofactor evidence="13">
        <name>FMN</name>
        <dbReference type="ChEBI" id="CHEBI:58210"/>
    </cofactor>
    <text evidence="13">Binds 1 FMN per subunit.</text>
</comment>
<comment type="catalytic activity">
    <reaction evidence="12 13">
        <text>(S)-dihydroorotate + a quinone = orotate + a quinol</text>
        <dbReference type="Rhea" id="RHEA:30187"/>
        <dbReference type="ChEBI" id="CHEBI:24646"/>
        <dbReference type="ChEBI" id="CHEBI:30839"/>
        <dbReference type="ChEBI" id="CHEBI:30864"/>
        <dbReference type="ChEBI" id="CHEBI:132124"/>
        <dbReference type="EC" id="1.3.5.2"/>
    </reaction>
</comment>
<keyword evidence="6 13" id="KW-1003">Cell membrane</keyword>
<keyword evidence="16" id="KW-1185">Reference proteome</keyword>
<dbReference type="InterPro" id="IPR001295">
    <property type="entry name" value="Dihydroorotate_DH_CS"/>
</dbReference>
<dbReference type="NCBIfam" id="NF003645">
    <property type="entry name" value="PRK05286.1-2"/>
    <property type="match status" value="1"/>
</dbReference>
<dbReference type="NCBIfam" id="NF003652">
    <property type="entry name" value="PRK05286.2-5"/>
    <property type="match status" value="1"/>
</dbReference>
<evidence type="ECO:0000256" key="2">
    <source>
        <dbReference type="ARBA" id="ARBA00004202"/>
    </source>
</evidence>
<dbReference type="Gene3D" id="3.20.20.70">
    <property type="entry name" value="Aldolase class I"/>
    <property type="match status" value="1"/>
</dbReference>
<proteinExistence type="inferred from homology"/>
<dbReference type="HAMAP" id="MF_00225">
    <property type="entry name" value="DHO_dh_type2"/>
    <property type="match status" value="1"/>
</dbReference>
<evidence type="ECO:0000259" key="14">
    <source>
        <dbReference type="Pfam" id="PF01180"/>
    </source>
</evidence>
<evidence type="ECO:0000256" key="4">
    <source>
        <dbReference type="ARBA" id="ARBA00005359"/>
    </source>
</evidence>
<feature type="binding site" evidence="13">
    <location>
        <position position="174"/>
    </location>
    <ligand>
        <name>substrate</name>
    </ligand>
</feature>
<feature type="binding site" evidence="13">
    <location>
        <position position="174"/>
    </location>
    <ligand>
        <name>FMN</name>
        <dbReference type="ChEBI" id="CHEBI:58210"/>
    </ligand>
</feature>
<dbReference type="Pfam" id="PF01180">
    <property type="entry name" value="DHO_dh"/>
    <property type="match status" value="1"/>
</dbReference>
<dbReference type="Proteomes" id="UP000295531">
    <property type="component" value="Unassembled WGS sequence"/>
</dbReference>
<dbReference type="InterPro" id="IPR012135">
    <property type="entry name" value="Dihydroorotate_DH_1_2"/>
</dbReference>
<dbReference type="RefSeq" id="WP_133538363.1">
    <property type="nucleotide sequence ID" value="NZ_SNXI01000001.1"/>
</dbReference>
<comment type="pathway">
    <text evidence="3 13">Pyrimidine metabolism; UMP biosynthesis via de novo pathway; orotate from (S)-dihydroorotate (quinone route): step 1/1.</text>
</comment>
<gene>
    <name evidence="13" type="primary">pyrD</name>
    <name evidence="15" type="ORF">DEU29_101233</name>
</gene>
<feature type="binding site" evidence="13">
    <location>
        <position position="85"/>
    </location>
    <ligand>
        <name>FMN</name>
        <dbReference type="ChEBI" id="CHEBI:58210"/>
    </ligand>
</feature>
<keyword evidence="11 13" id="KW-0472">Membrane</keyword>
<dbReference type="UniPathway" id="UPA00070">
    <property type="reaction ID" value="UER00946"/>
</dbReference>
<comment type="function">
    <text evidence="1 13">Catalyzes the conversion of dihydroorotate to orotate with quinone as electron acceptor.</text>
</comment>
<evidence type="ECO:0000256" key="11">
    <source>
        <dbReference type="ARBA" id="ARBA00023136"/>
    </source>
</evidence>
<feature type="binding site" evidence="13">
    <location>
        <begin position="110"/>
        <end position="114"/>
    </location>
    <ligand>
        <name>substrate</name>
    </ligand>
</feature>
<dbReference type="GO" id="GO:0005886">
    <property type="term" value="C:plasma membrane"/>
    <property type="evidence" value="ECO:0007669"/>
    <property type="project" value="UniProtKB-SubCell"/>
</dbReference>
<feature type="binding site" evidence="13">
    <location>
        <position position="219"/>
    </location>
    <ligand>
        <name>FMN</name>
        <dbReference type="ChEBI" id="CHEBI:58210"/>
    </ligand>
</feature>
<evidence type="ECO:0000256" key="6">
    <source>
        <dbReference type="ARBA" id="ARBA00022475"/>
    </source>
</evidence>
<feature type="binding site" evidence="13">
    <location>
        <begin position="61"/>
        <end position="65"/>
    </location>
    <ligand>
        <name>FMN</name>
        <dbReference type="ChEBI" id="CHEBI:58210"/>
    </ligand>
</feature>
<evidence type="ECO:0000256" key="10">
    <source>
        <dbReference type="ARBA" id="ARBA00023002"/>
    </source>
</evidence>
<evidence type="ECO:0000256" key="7">
    <source>
        <dbReference type="ARBA" id="ARBA00022630"/>
    </source>
</evidence>
<dbReference type="NCBIfam" id="NF003644">
    <property type="entry name" value="PRK05286.1-1"/>
    <property type="match status" value="1"/>
</dbReference>
<dbReference type="GO" id="GO:0106430">
    <property type="term" value="F:dihydroorotate dehydrogenase (quinone) activity"/>
    <property type="evidence" value="ECO:0007669"/>
    <property type="project" value="UniProtKB-EC"/>
</dbReference>
<dbReference type="OrthoDB" id="9802377at2"/>
<evidence type="ECO:0000256" key="8">
    <source>
        <dbReference type="ARBA" id="ARBA00022643"/>
    </source>
</evidence>
<keyword evidence="9 13" id="KW-0665">Pyrimidine biosynthesis</keyword>
<dbReference type="PANTHER" id="PTHR48109:SF4">
    <property type="entry name" value="DIHYDROOROTATE DEHYDROGENASE (QUINONE), MITOCHONDRIAL"/>
    <property type="match status" value="1"/>
</dbReference>
<evidence type="ECO:0000256" key="5">
    <source>
        <dbReference type="ARBA" id="ARBA00011245"/>
    </source>
</evidence>
<dbReference type="NCBIfam" id="NF003646">
    <property type="entry name" value="PRK05286.1-4"/>
    <property type="match status" value="1"/>
</dbReference>
<accession>A0A4R6PRV6</accession>
<dbReference type="AlphaFoldDB" id="A0A4R6PRV6"/>
<keyword evidence="8 13" id="KW-0288">FMN</keyword>
<name>A0A4R6PRV6_9GAMM</name>
<feature type="binding site" evidence="13">
    <location>
        <position position="179"/>
    </location>
    <ligand>
        <name>substrate</name>
    </ligand>
</feature>
<evidence type="ECO:0000256" key="1">
    <source>
        <dbReference type="ARBA" id="ARBA00003125"/>
    </source>
</evidence>
<dbReference type="FunFam" id="3.20.20.70:FF:000028">
    <property type="entry name" value="Dihydroorotate dehydrogenase (quinone)"/>
    <property type="match status" value="1"/>
</dbReference>